<dbReference type="Pfam" id="PF05524">
    <property type="entry name" value="PEP-utilisers_N"/>
    <property type="match status" value="1"/>
</dbReference>
<dbReference type="InterPro" id="IPR008279">
    <property type="entry name" value="PEP-util_enz_mobile_dom"/>
</dbReference>
<evidence type="ECO:0000256" key="16">
    <source>
        <dbReference type="ARBA" id="ARBA00033235"/>
    </source>
</evidence>
<feature type="active site" description="Proton donor" evidence="18">
    <location>
        <position position="504"/>
    </location>
</feature>
<dbReference type="Proteomes" id="UP000192343">
    <property type="component" value="Unassembled WGS sequence"/>
</dbReference>
<dbReference type="Pfam" id="PF02896">
    <property type="entry name" value="PEP-utilizers_C"/>
    <property type="match status" value="1"/>
</dbReference>
<dbReference type="PRINTS" id="PR01736">
    <property type="entry name" value="PHPHTRNFRASE"/>
</dbReference>
<dbReference type="AlphaFoldDB" id="A0A1Y1S2N4"/>
<dbReference type="SUPFAM" id="SSF47831">
    <property type="entry name" value="Enzyme I of the PEP:sugar phosphotransferase system HPr-binding (sub)domain"/>
    <property type="match status" value="1"/>
</dbReference>
<dbReference type="PANTHER" id="PTHR46244:SF3">
    <property type="entry name" value="PHOSPHOENOLPYRUVATE-PROTEIN PHOSPHOTRANSFERASE"/>
    <property type="match status" value="1"/>
</dbReference>
<feature type="binding site" evidence="19">
    <location>
        <position position="467"/>
    </location>
    <ligand>
        <name>phosphoenolpyruvate</name>
        <dbReference type="ChEBI" id="CHEBI:58702"/>
    </ligand>
</feature>
<protein>
    <recommendedName>
        <fullName evidence="7 17">Phosphoenolpyruvate-protein phosphotransferase</fullName>
        <ecNumber evidence="6 17">2.7.3.9</ecNumber>
    </recommendedName>
    <alternativeName>
        <fullName evidence="16 17">Phosphotransferase system, enzyme I</fullName>
    </alternativeName>
</protein>
<feature type="binding site" evidence="19">
    <location>
        <position position="298"/>
    </location>
    <ligand>
        <name>phosphoenolpyruvate</name>
        <dbReference type="ChEBI" id="CHEBI:58702"/>
    </ligand>
</feature>
<name>A0A1Y1S2N4_9SPIO</name>
<feature type="active site" description="Tele-phosphohistidine intermediate" evidence="18">
    <location>
        <position position="191"/>
    </location>
</feature>
<reference evidence="25 26" key="1">
    <citation type="submission" date="2017-03" db="EMBL/GenBank/DDBJ databases">
        <title>Draft Genome sequence of Marispirochaeta sp. strain JC444.</title>
        <authorList>
            <person name="Shivani Y."/>
            <person name="Subhash Y."/>
            <person name="Sasikala C."/>
            <person name="Ramana C."/>
        </authorList>
    </citation>
    <scope>NUCLEOTIDE SEQUENCE [LARGE SCALE GENOMIC DNA]</scope>
    <source>
        <strain evidence="25 26">JC444</strain>
    </source>
</reference>
<feature type="coiled-coil region" evidence="21">
    <location>
        <begin position="35"/>
        <end position="62"/>
    </location>
</feature>
<dbReference type="GO" id="GO:0016301">
    <property type="term" value="F:kinase activity"/>
    <property type="evidence" value="ECO:0007669"/>
    <property type="project" value="UniProtKB-KW"/>
</dbReference>
<comment type="function">
    <text evidence="3 17">General (non sugar-specific) component of the phosphoenolpyruvate-dependent sugar phosphotransferase system (sugar PTS). This major carbohydrate active-transport system catalyzes the phosphorylation of incoming sugar substrates concomitantly with their translocation across the cell membrane. Enzyme I transfers the phosphoryl group from phosphoenolpyruvate (PEP) to the phosphoryl carrier protein (HPr).</text>
</comment>
<dbReference type="GO" id="GO:0046872">
    <property type="term" value="F:metal ion binding"/>
    <property type="evidence" value="ECO:0007669"/>
    <property type="project" value="UniProtKB-KW"/>
</dbReference>
<gene>
    <name evidence="25" type="ORF">B4O97_00340</name>
</gene>
<dbReference type="InterPro" id="IPR023151">
    <property type="entry name" value="PEP_util_CS"/>
</dbReference>
<keyword evidence="10 17" id="KW-0762">Sugar transport</keyword>
<dbReference type="NCBIfam" id="TIGR01417">
    <property type="entry name" value="PTS_I_fam"/>
    <property type="match status" value="1"/>
</dbReference>
<keyword evidence="15 17" id="KW-0460">Magnesium</keyword>
<evidence type="ECO:0000256" key="11">
    <source>
        <dbReference type="ARBA" id="ARBA00022679"/>
    </source>
</evidence>
<dbReference type="SUPFAM" id="SSF52009">
    <property type="entry name" value="Phosphohistidine domain"/>
    <property type="match status" value="1"/>
</dbReference>
<dbReference type="InterPro" id="IPR000121">
    <property type="entry name" value="PEP_util_C"/>
</dbReference>
<comment type="cofactor">
    <cofactor evidence="2 17 20">
        <name>Mg(2+)</name>
        <dbReference type="ChEBI" id="CHEBI:18420"/>
    </cofactor>
</comment>
<dbReference type="InterPro" id="IPR015813">
    <property type="entry name" value="Pyrv/PenolPyrv_kinase-like_dom"/>
</dbReference>
<accession>A0A1Y1S2N4</accession>
<feature type="domain" description="Phosphotransferase system enzyme I N-terminal" evidence="24">
    <location>
        <begin position="5"/>
        <end position="128"/>
    </location>
</feature>
<dbReference type="OrthoDB" id="9765468at2"/>
<dbReference type="GO" id="GO:0008965">
    <property type="term" value="F:phosphoenolpyruvate-protein phosphotransferase activity"/>
    <property type="evidence" value="ECO:0007669"/>
    <property type="project" value="UniProtKB-EC"/>
</dbReference>
<keyword evidence="13 17" id="KW-0479">Metal-binding</keyword>
<keyword evidence="21" id="KW-0175">Coiled coil</keyword>
<evidence type="ECO:0000256" key="4">
    <source>
        <dbReference type="ARBA" id="ARBA00004496"/>
    </source>
</evidence>
<evidence type="ECO:0000256" key="6">
    <source>
        <dbReference type="ARBA" id="ARBA00012232"/>
    </source>
</evidence>
<evidence type="ECO:0000256" key="7">
    <source>
        <dbReference type="ARBA" id="ARBA00016544"/>
    </source>
</evidence>
<evidence type="ECO:0000256" key="10">
    <source>
        <dbReference type="ARBA" id="ARBA00022597"/>
    </source>
</evidence>
<feature type="binding site" evidence="20">
    <location>
        <position position="457"/>
    </location>
    <ligand>
        <name>Mg(2+)</name>
        <dbReference type="ChEBI" id="CHEBI:18420"/>
    </ligand>
</feature>
<evidence type="ECO:0000256" key="3">
    <source>
        <dbReference type="ARBA" id="ARBA00002728"/>
    </source>
</evidence>
<dbReference type="Gene3D" id="3.50.30.10">
    <property type="entry name" value="Phosphohistidine domain"/>
    <property type="match status" value="1"/>
</dbReference>
<keyword evidence="12 17" id="KW-0598">Phosphotransferase system</keyword>
<keyword evidence="8 17" id="KW-0813">Transport</keyword>
<dbReference type="InterPro" id="IPR040442">
    <property type="entry name" value="Pyrv_kinase-like_dom_sf"/>
</dbReference>
<proteinExistence type="inferred from homology"/>
<dbReference type="EC" id="2.7.3.9" evidence="6 17"/>
<evidence type="ECO:0000256" key="17">
    <source>
        <dbReference type="PIRNR" id="PIRNR000732"/>
    </source>
</evidence>
<feature type="binding site" evidence="20">
    <location>
        <position position="433"/>
    </location>
    <ligand>
        <name>Mg(2+)</name>
        <dbReference type="ChEBI" id="CHEBI:18420"/>
    </ligand>
</feature>
<keyword evidence="11 17" id="KW-0808">Transferase</keyword>
<evidence type="ECO:0000256" key="5">
    <source>
        <dbReference type="ARBA" id="ARBA00007837"/>
    </source>
</evidence>
<evidence type="ECO:0000259" key="22">
    <source>
        <dbReference type="Pfam" id="PF00391"/>
    </source>
</evidence>
<dbReference type="InterPro" id="IPR050499">
    <property type="entry name" value="PEP-utilizing_PTS_enzyme"/>
</dbReference>
<dbReference type="PIRSF" id="PIRSF000732">
    <property type="entry name" value="PTS_enzyme_I"/>
    <property type="match status" value="1"/>
</dbReference>
<evidence type="ECO:0000313" key="25">
    <source>
        <dbReference type="EMBL" id="ORC38240.1"/>
    </source>
</evidence>
<evidence type="ECO:0000256" key="18">
    <source>
        <dbReference type="PIRSR" id="PIRSR000732-1"/>
    </source>
</evidence>
<evidence type="ECO:0000256" key="12">
    <source>
        <dbReference type="ARBA" id="ARBA00022683"/>
    </source>
</evidence>
<evidence type="ECO:0000256" key="15">
    <source>
        <dbReference type="ARBA" id="ARBA00022842"/>
    </source>
</evidence>
<evidence type="ECO:0000256" key="1">
    <source>
        <dbReference type="ARBA" id="ARBA00000683"/>
    </source>
</evidence>
<feature type="binding site" evidence="19">
    <location>
        <begin position="456"/>
        <end position="457"/>
    </location>
    <ligand>
        <name>phosphoenolpyruvate</name>
        <dbReference type="ChEBI" id="CHEBI:58702"/>
    </ligand>
</feature>
<evidence type="ECO:0000313" key="26">
    <source>
        <dbReference type="Proteomes" id="UP000192343"/>
    </source>
</evidence>
<dbReference type="RefSeq" id="WP_083047174.1">
    <property type="nucleotide sequence ID" value="NZ_MWQY01000001.1"/>
</dbReference>
<feature type="domain" description="PEP-utilising enzyme C-terminal" evidence="23">
    <location>
        <begin position="255"/>
        <end position="542"/>
    </location>
</feature>
<evidence type="ECO:0000256" key="19">
    <source>
        <dbReference type="PIRSR" id="PIRSR000732-2"/>
    </source>
</evidence>
<feature type="binding site" evidence="19">
    <location>
        <position position="334"/>
    </location>
    <ligand>
        <name>phosphoenolpyruvate</name>
        <dbReference type="ChEBI" id="CHEBI:58702"/>
    </ligand>
</feature>
<evidence type="ECO:0000259" key="24">
    <source>
        <dbReference type="Pfam" id="PF05524"/>
    </source>
</evidence>
<dbReference type="GO" id="GO:0009401">
    <property type="term" value="P:phosphoenolpyruvate-dependent sugar phosphotransferase system"/>
    <property type="evidence" value="ECO:0007669"/>
    <property type="project" value="UniProtKB-KW"/>
</dbReference>
<dbReference type="InterPro" id="IPR036637">
    <property type="entry name" value="Phosphohistidine_dom_sf"/>
</dbReference>
<sequence length="582" mass="64740">MRELTGISASPGITIGTAFLYIDDAFTVPRYDVDESDLEREYERFEEALEKATQEIIELKDQTSSSVGGNENNFLDAHILMIQDPDFADQIKQNLKGKKKNVEWILQQTIEGVINKLSSSQDSYISERSIDLHDVSKRVLNHLMYRERISLADLSAEVILVTHNLLPSDALAMNTRKVKGIAMDAGGKTSHTAILARAFEIPAVLGLSAVTSIARTGDTIIIDGNRGKVIVDPDEETLKTYEEILQKWQQREVQLATLNQLPAETQDGKHILLGANIEVPEETDAVIAHGADGIGLFRSEFLFMQPGGVSDEEQQYEAYTRVVKSVEGKPVTIRTLDVGGDKAIPGFEQHSEKNPILGWRAVRFCFSRTDLFKIQLRAILRASVHGDLRIMFPMISGVEEVDRALELLEEARSECREKGQPFNEDIPVGIMIEVPSAALTSDILARKVDFFSIGTNDLIQYTIAVDRGNERVAYLYEPFHPGVLRLIKMVIDNAHSAGIPVNMCGEMAGDPIATVILLGMGLDVFSMSSFSIPEVKQIIRSTSMMEAEELVGEIMEMKSYREIDEHVRGWMNAGYNLEGYTG</sequence>
<keyword evidence="26" id="KW-1185">Reference proteome</keyword>
<evidence type="ECO:0000256" key="20">
    <source>
        <dbReference type="PIRSR" id="PIRSR000732-3"/>
    </source>
</evidence>
<comment type="catalytic activity">
    <reaction evidence="1 17">
        <text>L-histidyl-[protein] + phosphoenolpyruvate = N(pros)-phospho-L-histidyl-[protein] + pyruvate</text>
        <dbReference type="Rhea" id="RHEA:23880"/>
        <dbReference type="Rhea" id="RHEA-COMP:9745"/>
        <dbReference type="Rhea" id="RHEA-COMP:9746"/>
        <dbReference type="ChEBI" id="CHEBI:15361"/>
        <dbReference type="ChEBI" id="CHEBI:29979"/>
        <dbReference type="ChEBI" id="CHEBI:58702"/>
        <dbReference type="ChEBI" id="CHEBI:64837"/>
        <dbReference type="EC" id="2.7.3.9"/>
    </reaction>
</comment>
<dbReference type="InterPro" id="IPR006318">
    <property type="entry name" value="PTS_EI-like"/>
</dbReference>
<evidence type="ECO:0000256" key="13">
    <source>
        <dbReference type="ARBA" id="ARBA00022723"/>
    </source>
</evidence>
<dbReference type="PANTHER" id="PTHR46244">
    <property type="entry name" value="PHOSPHOENOLPYRUVATE-PROTEIN PHOSPHOTRANSFERASE"/>
    <property type="match status" value="1"/>
</dbReference>
<dbReference type="PROSITE" id="PS00370">
    <property type="entry name" value="PEP_ENZYMES_PHOS_SITE"/>
    <property type="match status" value="1"/>
</dbReference>
<comment type="caution">
    <text evidence="25">The sequence shown here is derived from an EMBL/GenBank/DDBJ whole genome shotgun (WGS) entry which is preliminary data.</text>
</comment>
<dbReference type="STRING" id="1963862.B4O97_00340"/>
<evidence type="ECO:0000256" key="9">
    <source>
        <dbReference type="ARBA" id="ARBA00022490"/>
    </source>
</evidence>
<dbReference type="EMBL" id="MWQY01000001">
    <property type="protein sequence ID" value="ORC38240.1"/>
    <property type="molecule type" value="Genomic_DNA"/>
</dbReference>
<evidence type="ECO:0000256" key="8">
    <source>
        <dbReference type="ARBA" id="ARBA00022448"/>
    </source>
</evidence>
<organism evidence="25 26">
    <name type="scientific">Marispirochaeta aestuarii</name>
    <dbReference type="NCBI Taxonomy" id="1963862"/>
    <lineage>
        <taxon>Bacteria</taxon>
        <taxon>Pseudomonadati</taxon>
        <taxon>Spirochaetota</taxon>
        <taxon>Spirochaetia</taxon>
        <taxon>Spirochaetales</taxon>
        <taxon>Spirochaetaceae</taxon>
        <taxon>Marispirochaeta</taxon>
    </lineage>
</organism>
<keyword evidence="9 17" id="KW-0963">Cytoplasm</keyword>
<dbReference type="InterPro" id="IPR024692">
    <property type="entry name" value="PTS_EI"/>
</dbReference>
<dbReference type="Pfam" id="PF00391">
    <property type="entry name" value="PEP-utilizers"/>
    <property type="match status" value="1"/>
</dbReference>
<comment type="similarity">
    <text evidence="5 17">Belongs to the PEP-utilizing enzyme family.</text>
</comment>
<keyword evidence="25" id="KW-0670">Pyruvate</keyword>
<evidence type="ECO:0000256" key="21">
    <source>
        <dbReference type="SAM" id="Coils"/>
    </source>
</evidence>
<keyword evidence="14 17" id="KW-0418">Kinase</keyword>
<dbReference type="InterPro" id="IPR008731">
    <property type="entry name" value="PTS_EIN"/>
</dbReference>
<dbReference type="SUPFAM" id="SSF51621">
    <property type="entry name" value="Phosphoenolpyruvate/pyruvate domain"/>
    <property type="match status" value="1"/>
</dbReference>
<dbReference type="InterPro" id="IPR018274">
    <property type="entry name" value="PEP_util_AS"/>
</dbReference>
<dbReference type="GO" id="GO:0005737">
    <property type="term" value="C:cytoplasm"/>
    <property type="evidence" value="ECO:0007669"/>
    <property type="project" value="UniProtKB-SubCell"/>
</dbReference>
<evidence type="ECO:0000256" key="2">
    <source>
        <dbReference type="ARBA" id="ARBA00001946"/>
    </source>
</evidence>
<dbReference type="InterPro" id="IPR036618">
    <property type="entry name" value="PtsI_HPr-bd_sf"/>
</dbReference>
<evidence type="ECO:0000259" key="23">
    <source>
        <dbReference type="Pfam" id="PF02896"/>
    </source>
</evidence>
<feature type="domain" description="PEP-utilising enzyme mobile" evidence="22">
    <location>
        <begin position="156"/>
        <end position="227"/>
    </location>
</feature>
<dbReference type="Gene3D" id="1.10.274.10">
    <property type="entry name" value="PtsI, HPr-binding domain"/>
    <property type="match status" value="1"/>
</dbReference>
<evidence type="ECO:0000256" key="14">
    <source>
        <dbReference type="ARBA" id="ARBA00022777"/>
    </source>
</evidence>
<comment type="subcellular location">
    <subcellularLocation>
        <location evidence="4 17">Cytoplasm</location>
    </subcellularLocation>
</comment>
<dbReference type="PROSITE" id="PS00742">
    <property type="entry name" value="PEP_ENZYMES_2"/>
    <property type="match status" value="1"/>
</dbReference>
<dbReference type="Gene3D" id="3.20.20.60">
    <property type="entry name" value="Phosphoenolpyruvate-binding domains"/>
    <property type="match status" value="1"/>
</dbReference>